<gene>
    <name evidence="1" type="ORF">ACFPOB_27625</name>
</gene>
<dbReference type="Proteomes" id="UP001596053">
    <property type="component" value="Unassembled WGS sequence"/>
</dbReference>
<evidence type="ECO:0000313" key="1">
    <source>
        <dbReference type="EMBL" id="MFC5423316.1"/>
    </source>
</evidence>
<name>A0ABW0IYB3_9HYPH</name>
<evidence type="ECO:0000313" key="2">
    <source>
        <dbReference type="Proteomes" id="UP001596053"/>
    </source>
</evidence>
<dbReference type="RefSeq" id="WP_377801468.1">
    <property type="nucleotide sequence ID" value="NZ_JBHSLW010000076.1"/>
</dbReference>
<keyword evidence="2" id="KW-1185">Reference proteome</keyword>
<dbReference type="EMBL" id="JBHSLW010000076">
    <property type="protein sequence ID" value="MFC5423316.1"/>
    <property type="molecule type" value="Genomic_DNA"/>
</dbReference>
<comment type="caution">
    <text evidence="1">The sequence shown here is derived from an EMBL/GenBank/DDBJ whole genome shotgun (WGS) entry which is preliminary data.</text>
</comment>
<organism evidence="1 2">
    <name type="scientific">Bosea eneae</name>
    <dbReference type="NCBI Taxonomy" id="151454"/>
    <lineage>
        <taxon>Bacteria</taxon>
        <taxon>Pseudomonadati</taxon>
        <taxon>Pseudomonadota</taxon>
        <taxon>Alphaproteobacteria</taxon>
        <taxon>Hyphomicrobiales</taxon>
        <taxon>Boseaceae</taxon>
        <taxon>Bosea</taxon>
    </lineage>
</organism>
<proteinExistence type="predicted"/>
<sequence>MTTEADKARLVALTNKLALANTETLVTLTNVLTPEFGPLNAVTVTVDASLMAAVALLDSAVLSGTIEPTMPTPDALRRRLDYILSLSDRYHHRRPDGSFDPAGVALN</sequence>
<accession>A0ABW0IYB3</accession>
<reference evidence="2" key="1">
    <citation type="journal article" date="2019" name="Int. J. Syst. Evol. Microbiol.">
        <title>The Global Catalogue of Microorganisms (GCM) 10K type strain sequencing project: providing services to taxonomists for standard genome sequencing and annotation.</title>
        <authorList>
            <consortium name="The Broad Institute Genomics Platform"/>
            <consortium name="The Broad Institute Genome Sequencing Center for Infectious Disease"/>
            <person name="Wu L."/>
            <person name="Ma J."/>
        </authorList>
    </citation>
    <scope>NUCLEOTIDE SEQUENCE [LARGE SCALE GENOMIC DNA]</scope>
    <source>
        <strain evidence="2">NCAIM B.01391</strain>
    </source>
</reference>
<protein>
    <submittedName>
        <fullName evidence="1">Uncharacterized protein</fullName>
    </submittedName>
</protein>